<keyword evidence="3 7" id="KW-0808">Transferase</keyword>
<evidence type="ECO:0000313" key="7">
    <source>
        <dbReference type="EMBL" id="QLI81942.1"/>
    </source>
</evidence>
<dbReference type="EMBL" id="CP058952">
    <property type="protein sequence ID" value="QLI81942.1"/>
    <property type="molecule type" value="Genomic_DNA"/>
</dbReference>
<dbReference type="KEGG" id="cfon:HZU75_10545"/>
<dbReference type="PANTHER" id="PTHR10434">
    <property type="entry name" value="1-ACYL-SN-GLYCEROL-3-PHOSPHATE ACYLTRANSFERASE"/>
    <property type="match status" value="1"/>
</dbReference>
<evidence type="ECO:0000256" key="1">
    <source>
        <dbReference type="ARBA" id="ARBA00005189"/>
    </source>
</evidence>
<dbReference type="Proteomes" id="UP000510822">
    <property type="component" value="Chromosome"/>
</dbReference>
<proteinExistence type="predicted"/>
<dbReference type="GO" id="GO:0006654">
    <property type="term" value="P:phosphatidic acid biosynthetic process"/>
    <property type="evidence" value="ECO:0007669"/>
    <property type="project" value="TreeGrafter"/>
</dbReference>
<evidence type="ECO:0000259" key="6">
    <source>
        <dbReference type="SMART" id="SM00563"/>
    </source>
</evidence>
<evidence type="ECO:0000256" key="4">
    <source>
        <dbReference type="ARBA" id="ARBA00023098"/>
    </source>
</evidence>
<keyword evidence="2" id="KW-0444">Lipid biosynthesis</keyword>
<evidence type="ECO:0000256" key="2">
    <source>
        <dbReference type="ARBA" id="ARBA00022516"/>
    </source>
</evidence>
<dbReference type="CDD" id="cd07989">
    <property type="entry name" value="LPLAT_AGPAT-like"/>
    <property type="match status" value="1"/>
</dbReference>
<evidence type="ECO:0000256" key="3">
    <source>
        <dbReference type="ARBA" id="ARBA00022679"/>
    </source>
</evidence>
<gene>
    <name evidence="7" type="ORF">HZU75_10545</name>
</gene>
<dbReference type="SMART" id="SM00563">
    <property type="entry name" value="PlsC"/>
    <property type="match status" value="1"/>
</dbReference>
<feature type="domain" description="Phospholipid/glycerol acyltransferase" evidence="6">
    <location>
        <begin position="47"/>
        <end position="159"/>
    </location>
</feature>
<keyword evidence="4" id="KW-0443">Lipid metabolism</keyword>
<keyword evidence="5 7" id="KW-0012">Acyltransferase</keyword>
<evidence type="ECO:0000256" key="5">
    <source>
        <dbReference type="ARBA" id="ARBA00023315"/>
    </source>
</evidence>
<dbReference type="PANTHER" id="PTHR10434:SF64">
    <property type="entry name" value="1-ACYL-SN-GLYCEROL-3-PHOSPHATE ACYLTRANSFERASE-RELATED"/>
    <property type="match status" value="1"/>
</dbReference>
<organism evidence="7 8">
    <name type="scientific">Chitinibacter fontanus</name>
    <dbReference type="NCBI Taxonomy" id="1737446"/>
    <lineage>
        <taxon>Bacteria</taxon>
        <taxon>Pseudomonadati</taxon>
        <taxon>Pseudomonadota</taxon>
        <taxon>Betaproteobacteria</taxon>
        <taxon>Neisseriales</taxon>
        <taxon>Chitinibacteraceae</taxon>
        <taxon>Chitinibacter</taxon>
    </lineage>
</organism>
<comment type="pathway">
    <text evidence="1">Lipid metabolism.</text>
</comment>
<accession>A0A7D5Z829</accession>
<dbReference type="InterPro" id="IPR002123">
    <property type="entry name" value="Plipid/glycerol_acylTrfase"/>
</dbReference>
<protein>
    <submittedName>
        <fullName evidence="7">1-acyl-sn-glycerol-3-phosphate acyltransferase</fullName>
    </submittedName>
</protein>
<dbReference type="SUPFAM" id="SSF69593">
    <property type="entry name" value="Glycerol-3-phosphate (1)-acyltransferase"/>
    <property type="match status" value="1"/>
</dbReference>
<dbReference type="Pfam" id="PF01553">
    <property type="entry name" value="Acyltransferase"/>
    <property type="match status" value="1"/>
</dbReference>
<dbReference type="GO" id="GO:0003841">
    <property type="term" value="F:1-acylglycerol-3-phosphate O-acyltransferase activity"/>
    <property type="evidence" value="ECO:0007669"/>
    <property type="project" value="TreeGrafter"/>
</dbReference>
<reference evidence="7 8" key="1">
    <citation type="journal article" date="2016" name="Int. J. Syst. Evol. Microbiol.">
        <title>Chitinibacter fontanus sp. nov., isolated from a spring.</title>
        <authorList>
            <person name="Sheu S.Y."/>
            <person name="Li Y.S."/>
            <person name="Young C.C."/>
            <person name="Chen W.M."/>
        </authorList>
    </citation>
    <scope>NUCLEOTIDE SEQUENCE [LARGE SCALE GENOMIC DNA]</scope>
    <source>
        <strain evidence="7 8">STM-7</strain>
    </source>
</reference>
<name>A0A7D5Z829_9NEIS</name>
<dbReference type="AlphaFoldDB" id="A0A7D5Z829"/>
<sequence length="237" mass="26442">MITFVLPNKNNSDKAQVINSWSKQLARIFNISVVVHGKPPCLAPQNQMFLSNHISWFDIFALYTVFNSRFIAKSDIQSWPVINKLCAGAGTFFIQREKIKDTKRVSDSITTALKNGDSVTFFPEGTTTDGTYLKPMKTSLIQSIVDSQGRIQPIYLNYRERNGKHSAAAAYIDDITMGQSLHTLLSSDGIEVHLHFLASIDASQHDRSSISSAIKASLHEAHVNFHQSSDKHALPEH</sequence>
<evidence type="ECO:0000313" key="8">
    <source>
        <dbReference type="Proteomes" id="UP000510822"/>
    </source>
</evidence>
<keyword evidence="8" id="KW-1185">Reference proteome</keyword>